<dbReference type="AlphaFoldDB" id="T1BTK1"/>
<reference evidence="3" key="1">
    <citation type="submission" date="2013-08" db="EMBL/GenBank/DDBJ databases">
        <authorList>
            <person name="Mendez C."/>
            <person name="Richter M."/>
            <person name="Ferrer M."/>
            <person name="Sanchez J."/>
        </authorList>
    </citation>
    <scope>NUCLEOTIDE SEQUENCE</scope>
</reference>
<organism evidence="3">
    <name type="scientific">mine drainage metagenome</name>
    <dbReference type="NCBI Taxonomy" id="410659"/>
    <lineage>
        <taxon>unclassified sequences</taxon>
        <taxon>metagenomes</taxon>
        <taxon>ecological metagenomes</taxon>
    </lineage>
</organism>
<evidence type="ECO:0000313" key="3">
    <source>
        <dbReference type="EMBL" id="EQD57280.1"/>
    </source>
</evidence>
<comment type="caution">
    <text evidence="3">The sequence shown here is derived from an EMBL/GenBank/DDBJ whole genome shotgun (WGS) entry which is preliminary data.</text>
</comment>
<dbReference type="GO" id="GO:0046677">
    <property type="term" value="P:response to antibiotic"/>
    <property type="evidence" value="ECO:0007669"/>
    <property type="project" value="TreeGrafter"/>
</dbReference>
<evidence type="ECO:0000259" key="2">
    <source>
        <dbReference type="Pfam" id="PF25967"/>
    </source>
</evidence>
<name>T1BTK1_9ZZZZ</name>
<dbReference type="Pfam" id="PF25967">
    <property type="entry name" value="RND-MFP_C"/>
    <property type="match status" value="1"/>
</dbReference>
<dbReference type="EMBL" id="AUZZ01003322">
    <property type="protein sequence ID" value="EQD57280.1"/>
    <property type="molecule type" value="Genomic_DNA"/>
</dbReference>
<protein>
    <submittedName>
        <fullName evidence="3">Efflux transporter, RND family, MFP subunit</fullName>
    </submittedName>
</protein>
<dbReference type="GO" id="GO:0005886">
    <property type="term" value="C:plasma membrane"/>
    <property type="evidence" value="ECO:0007669"/>
    <property type="project" value="TreeGrafter"/>
</dbReference>
<sequence>NHQLLPGMFVNVRLAVGTAIHAFLLPQAAVQRNTSGDPYVLTVSPDDTVVEKDVQTEGTSGADWIVSKGLVDGERVIVSGIQEARPGRKVTVSSLRSVPGPDR</sequence>
<feature type="non-terminal residue" evidence="3">
    <location>
        <position position="1"/>
    </location>
</feature>
<dbReference type="FunFam" id="2.40.420.20:FF:000001">
    <property type="entry name" value="Efflux RND transporter periplasmic adaptor subunit"/>
    <property type="match status" value="1"/>
</dbReference>
<feature type="domain" description="Multidrug resistance protein MdtA-like C-terminal permuted SH3" evidence="2">
    <location>
        <begin position="22"/>
        <end position="82"/>
    </location>
</feature>
<dbReference type="InterPro" id="IPR058627">
    <property type="entry name" value="MdtA-like_C"/>
</dbReference>
<evidence type="ECO:0000256" key="1">
    <source>
        <dbReference type="ARBA" id="ARBA00004196"/>
    </source>
</evidence>
<accession>T1BTK1</accession>
<comment type="subcellular location">
    <subcellularLocation>
        <location evidence="1">Cell envelope</location>
    </subcellularLocation>
</comment>
<dbReference type="Gene3D" id="2.40.420.20">
    <property type="match status" value="1"/>
</dbReference>
<dbReference type="PANTHER" id="PTHR30158:SF3">
    <property type="entry name" value="MULTIDRUG EFFLUX PUMP SUBUNIT ACRA-RELATED"/>
    <property type="match status" value="1"/>
</dbReference>
<dbReference type="GO" id="GO:0030313">
    <property type="term" value="C:cell envelope"/>
    <property type="evidence" value="ECO:0007669"/>
    <property type="project" value="UniProtKB-SubCell"/>
</dbReference>
<dbReference type="PANTHER" id="PTHR30158">
    <property type="entry name" value="ACRA/E-RELATED COMPONENT OF DRUG EFFLUX TRANSPORTER"/>
    <property type="match status" value="1"/>
</dbReference>
<reference evidence="3" key="2">
    <citation type="journal article" date="2014" name="ISME J.">
        <title>Microbial stratification in low pH oxic and suboxic macroscopic growths along an acid mine drainage.</title>
        <authorList>
            <person name="Mendez-Garcia C."/>
            <person name="Mesa V."/>
            <person name="Sprenger R.R."/>
            <person name="Richter M."/>
            <person name="Diez M.S."/>
            <person name="Solano J."/>
            <person name="Bargiela R."/>
            <person name="Golyshina O.V."/>
            <person name="Manteca A."/>
            <person name="Ramos J.L."/>
            <person name="Gallego J.R."/>
            <person name="Llorente I."/>
            <person name="Martins Dos Santos V.A."/>
            <person name="Jensen O.N."/>
            <person name="Pelaez A.I."/>
            <person name="Sanchez J."/>
            <person name="Ferrer M."/>
        </authorList>
    </citation>
    <scope>NUCLEOTIDE SEQUENCE</scope>
</reference>
<gene>
    <name evidence="3" type="ORF">B2A_04878</name>
</gene>
<proteinExistence type="predicted"/>